<organism evidence="2 3">
    <name type="scientific">Parabacteroides johnsonii</name>
    <dbReference type="NCBI Taxonomy" id="387661"/>
    <lineage>
        <taxon>Bacteria</taxon>
        <taxon>Pseudomonadati</taxon>
        <taxon>Bacteroidota</taxon>
        <taxon>Bacteroidia</taxon>
        <taxon>Bacteroidales</taxon>
        <taxon>Tannerellaceae</taxon>
        <taxon>Parabacteroides</taxon>
    </lineage>
</organism>
<dbReference type="InterPro" id="IPR003141">
    <property type="entry name" value="Pol/His_phosphatase_N"/>
</dbReference>
<proteinExistence type="predicted"/>
<dbReference type="GO" id="GO:0035312">
    <property type="term" value="F:5'-3' DNA exonuclease activity"/>
    <property type="evidence" value="ECO:0007669"/>
    <property type="project" value="TreeGrafter"/>
</dbReference>
<accession>A0A9Q5SRL5</accession>
<gene>
    <name evidence="2" type="ORF">B5F96_09780</name>
</gene>
<dbReference type="InterPro" id="IPR052018">
    <property type="entry name" value="PHP_domain"/>
</dbReference>
<dbReference type="SUPFAM" id="SSF89550">
    <property type="entry name" value="PHP domain-like"/>
    <property type="match status" value="1"/>
</dbReference>
<dbReference type="SMART" id="SM00481">
    <property type="entry name" value="POLIIIAc"/>
    <property type="match status" value="1"/>
</dbReference>
<dbReference type="PANTHER" id="PTHR42924:SF3">
    <property type="entry name" value="POLYMERASE_HISTIDINOL PHOSPHATASE N-TERMINAL DOMAIN-CONTAINING PROTEIN"/>
    <property type="match status" value="1"/>
</dbReference>
<dbReference type="CDD" id="cd07432">
    <property type="entry name" value="PHP_HisPPase"/>
    <property type="match status" value="1"/>
</dbReference>
<dbReference type="PANTHER" id="PTHR42924">
    <property type="entry name" value="EXONUCLEASE"/>
    <property type="match status" value="1"/>
</dbReference>
<comment type="caution">
    <text evidence="2">The sequence shown here is derived from an EMBL/GenBank/DDBJ whole genome shotgun (WGS) entry which is preliminary data.</text>
</comment>
<protein>
    <submittedName>
        <fullName evidence="2">PHP domain-containing protein</fullName>
    </submittedName>
</protein>
<dbReference type="Gene3D" id="3.20.20.140">
    <property type="entry name" value="Metal-dependent hydrolases"/>
    <property type="match status" value="1"/>
</dbReference>
<dbReference type="InterPro" id="IPR016195">
    <property type="entry name" value="Pol/histidinol_Pase-like"/>
</dbReference>
<evidence type="ECO:0000313" key="2">
    <source>
        <dbReference type="EMBL" id="OUO05014.1"/>
    </source>
</evidence>
<evidence type="ECO:0000259" key="1">
    <source>
        <dbReference type="SMART" id="SM00481"/>
    </source>
</evidence>
<evidence type="ECO:0000313" key="3">
    <source>
        <dbReference type="Proteomes" id="UP000195975"/>
    </source>
</evidence>
<dbReference type="AlphaFoldDB" id="A0A9Q5SRL5"/>
<feature type="domain" description="Polymerase/histidinol phosphatase N-terminal" evidence="1">
    <location>
        <begin position="6"/>
        <end position="74"/>
    </location>
</feature>
<dbReference type="InterPro" id="IPR004013">
    <property type="entry name" value="PHP_dom"/>
</dbReference>
<name>A0A9Q5SRL5_9BACT</name>
<reference evidence="3" key="1">
    <citation type="submission" date="2017-04" db="EMBL/GenBank/DDBJ databases">
        <title>Function of individual gut microbiota members based on whole genome sequencing of pure cultures obtained from chicken caecum.</title>
        <authorList>
            <person name="Medvecky M."/>
            <person name="Cejkova D."/>
            <person name="Polansky O."/>
            <person name="Karasova D."/>
            <person name="Kubasova T."/>
            <person name="Cizek A."/>
            <person name="Rychlik I."/>
        </authorList>
    </citation>
    <scope>NUCLEOTIDE SEQUENCE [LARGE SCALE GENOMIC DNA]</scope>
    <source>
        <strain evidence="3">An42</strain>
    </source>
</reference>
<dbReference type="GO" id="GO:0004534">
    <property type="term" value="F:5'-3' RNA exonuclease activity"/>
    <property type="evidence" value="ECO:0007669"/>
    <property type="project" value="TreeGrafter"/>
</dbReference>
<dbReference type="EMBL" id="NFIJ01000009">
    <property type="protein sequence ID" value="OUO05014.1"/>
    <property type="molecule type" value="Genomic_DNA"/>
</dbReference>
<sequence>MKEFRVDLHLHTCLSPCGSLEMSPRQIVETALEQGLDAIAVTDHNSTLQCPEIQTLGEECGLVVFAGAEVTTREEAHCVALFADNQARAAFQKYLEEHLPTVPNDPERFGDQVWVNGRNEIVGEVPYLLISALDRSVGQIAAVVRQSGGLFIAAHVERPSFSLISQLGFIDPSLPLDAIEFNDAVRFEKLMAAHDYLKQYTVYRASDAHYPGQIGTKYSLLKADALDFQHLAMAFRKENGHMIVTA</sequence>
<dbReference type="RefSeq" id="WP_021862016.1">
    <property type="nucleotide sequence ID" value="NZ_CAJLBM010000033.1"/>
</dbReference>
<dbReference type="Proteomes" id="UP000195975">
    <property type="component" value="Unassembled WGS sequence"/>
</dbReference>
<dbReference type="Pfam" id="PF02811">
    <property type="entry name" value="PHP"/>
    <property type="match status" value="1"/>
</dbReference>